<feature type="non-terminal residue" evidence="1">
    <location>
        <position position="235"/>
    </location>
</feature>
<reference evidence="1" key="2">
    <citation type="submission" date="2021-08" db="EMBL/GenBank/DDBJ databases">
        <authorList>
            <person name="Gostincar C."/>
            <person name="Sun X."/>
            <person name="Song Z."/>
            <person name="Gunde-Cimerman N."/>
        </authorList>
    </citation>
    <scope>NUCLEOTIDE SEQUENCE</scope>
    <source>
        <strain evidence="1">EXF-8016</strain>
    </source>
</reference>
<dbReference type="AlphaFoldDB" id="A0A9P8K7Q2"/>
<evidence type="ECO:0008006" key="3">
    <source>
        <dbReference type="Google" id="ProtNLM"/>
    </source>
</evidence>
<proteinExistence type="predicted"/>
<evidence type="ECO:0000313" key="2">
    <source>
        <dbReference type="Proteomes" id="UP000767238"/>
    </source>
</evidence>
<organism evidence="1 2">
    <name type="scientific">Aureobasidium melanogenum</name>
    <name type="common">Aureobasidium pullulans var. melanogenum</name>
    <dbReference type="NCBI Taxonomy" id="46634"/>
    <lineage>
        <taxon>Eukaryota</taxon>
        <taxon>Fungi</taxon>
        <taxon>Dikarya</taxon>
        <taxon>Ascomycota</taxon>
        <taxon>Pezizomycotina</taxon>
        <taxon>Dothideomycetes</taxon>
        <taxon>Dothideomycetidae</taxon>
        <taxon>Dothideales</taxon>
        <taxon>Saccotheciaceae</taxon>
        <taxon>Aureobasidium</taxon>
    </lineage>
</organism>
<name>A0A9P8K7Q2_AURME</name>
<protein>
    <recommendedName>
        <fullName evidence="3">F-box domain-containing protein</fullName>
    </recommendedName>
</protein>
<dbReference type="Proteomes" id="UP000767238">
    <property type="component" value="Unassembled WGS sequence"/>
</dbReference>
<reference evidence="1" key="1">
    <citation type="journal article" date="2021" name="J Fungi (Basel)">
        <title>Virulence traits and population genomics of the black yeast Aureobasidium melanogenum.</title>
        <authorList>
            <person name="Cernosa A."/>
            <person name="Sun X."/>
            <person name="Gostincar C."/>
            <person name="Fang C."/>
            <person name="Gunde-Cimerman N."/>
            <person name="Song Z."/>
        </authorList>
    </citation>
    <scope>NUCLEOTIDE SEQUENCE</scope>
    <source>
        <strain evidence="1">EXF-8016</strain>
    </source>
</reference>
<evidence type="ECO:0000313" key="1">
    <source>
        <dbReference type="EMBL" id="KAH0220939.1"/>
    </source>
</evidence>
<sequence length="235" mass="26553">MSDLPSSSTVTVAHGSQSATGGTYFLDLPLELRTMIYDLSIPKKQPWRYPLPFQPKAKVSGINLLRTCRQIREETLERIWYKLWALSFPLLKQSDPSTIDLALATSSLHNLALAKIPMLDLSINIDASKTSSCGLINLQMLSSFKSLSWLSISVTCRSDYEGLKPEHWDNPRSSVFLRGLVIQILLQIPPQVRTVCWHIWFWEDGGRNSSNVLESIAEEYQYLKGAHYGRKIGPS</sequence>
<comment type="caution">
    <text evidence="1">The sequence shown here is derived from an EMBL/GenBank/DDBJ whole genome shotgun (WGS) entry which is preliminary data.</text>
</comment>
<dbReference type="EMBL" id="JAHFYH010000035">
    <property type="protein sequence ID" value="KAH0220939.1"/>
    <property type="molecule type" value="Genomic_DNA"/>
</dbReference>
<gene>
    <name evidence="1" type="ORF">KCV03_g5342</name>
</gene>
<dbReference type="OrthoDB" id="5314997at2759"/>
<accession>A0A9P8K7Q2</accession>